<name>A0A4U5NZK2_STECR</name>
<organism evidence="3 4">
    <name type="scientific">Steinernema carpocapsae</name>
    <name type="common">Entomopathogenic nematode</name>
    <dbReference type="NCBI Taxonomy" id="34508"/>
    <lineage>
        <taxon>Eukaryota</taxon>
        <taxon>Metazoa</taxon>
        <taxon>Ecdysozoa</taxon>
        <taxon>Nematoda</taxon>
        <taxon>Chromadorea</taxon>
        <taxon>Rhabditida</taxon>
        <taxon>Tylenchina</taxon>
        <taxon>Panagrolaimomorpha</taxon>
        <taxon>Strongyloidoidea</taxon>
        <taxon>Steinernematidae</taxon>
        <taxon>Steinernema</taxon>
    </lineage>
</organism>
<dbReference type="OrthoDB" id="276515at2759"/>
<evidence type="ECO:0000313" key="3">
    <source>
        <dbReference type="EMBL" id="TKR88773.1"/>
    </source>
</evidence>
<protein>
    <recommendedName>
        <fullName evidence="2">Endonuclease/exonuclease/phosphatase domain-containing protein</fullName>
    </recommendedName>
</protein>
<feature type="domain" description="Endonuclease/exonuclease/phosphatase" evidence="2">
    <location>
        <begin position="53"/>
        <end position="338"/>
    </location>
</feature>
<feature type="signal peptide" evidence="1">
    <location>
        <begin position="1"/>
        <end position="16"/>
    </location>
</feature>
<dbReference type="InterPro" id="IPR005135">
    <property type="entry name" value="Endo/exonuclease/phosphatase"/>
</dbReference>
<evidence type="ECO:0000313" key="4">
    <source>
        <dbReference type="Proteomes" id="UP000298663"/>
    </source>
</evidence>
<dbReference type="InterPro" id="IPR036691">
    <property type="entry name" value="Endo/exonu/phosph_ase_sf"/>
</dbReference>
<dbReference type="Gene3D" id="3.60.10.10">
    <property type="entry name" value="Endonuclease/exonuclease/phosphatase"/>
    <property type="match status" value="1"/>
</dbReference>
<accession>A0A4U5NZK2</accession>
<dbReference type="SUPFAM" id="SSF56219">
    <property type="entry name" value="DNase I-like"/>
    <property type="match status" value="1"/>
</dbReference>
<comment type="caution">
    <text evidence="3">The sequence shown here is derived from an EMBL/GenBank/DDBJ whole genome shotgun (WGS) entry which is preliminary data.</text>
</comment>
<evidence type="ECO:0000259" key="2">
    <source>
        <dbReference type="Pfam" id="PF03372"/>
    </source>
</evidence>
<dbReference type="EMBL" id="AZBU02000003">
    <property type="protein sequence ID" value="TKR88773.1"/>
    <property type="molecule type" value="Genomic_DNA"/>
</dbReference>
<evidence type="ECO:0000256" key="1">
    <source>
        <dbReference type="SAM" id="SignalP"/>
    </source>
</evidence>
<dbReference type="GO" id="GO:0003824">
    <property type="term" value="F:catalytic activity"/>
    <property type="evidence" value="ECO:0007669"/>
    <property type="project" value="InterPro"/>
</dbReference>
<proteinExistence type="predicted"/>
<dbReference type="Proteomes" id="UP000298663">
    <property type="component" value="Unassembled WGS sequence"/>
</dbReference>
<keyword evidence="4" id="KW-1185">Reference proteome</keyword>
<reference evidence="3 4" key="2">
    <citation type="journal article" date="2019" name="G3 (Bethesda)">
        <title>Hybrid Assembly of the Genome of the Entomopathogenic Nematode Steinernema carpocapsae Identifies the X-Chromosome.</title>
        <authorList>
            <person name="Serra L."/>
            <person name="Macchietto M."/>
            <person name="Macias-Munoz A."/>
            <person name="McGill C.J."/>
            <person name="Rodriguez I.M."/>
            <person name="Rodriguez B."/>
            <person name="Murad R."/>
            <person name="Mortazavi A."/>
        </authorList>
    </citation>
    <scope>NUCLEOTIDE SEQUENCE [LARGE SCALE GENOMIC DNA]</scope>
    <source>
        <strain evidence="3 4">ALL</strain>
    </source>
</reference>
<dbReference type="PANTHER" id="PTHR41349">
    <property type="match status" value="1"/>
</dbReference>
<dbReference type="Pfam" id="PF03372">
    <property type="entry name" value="Exo_endo_phos"/>
    <property type="match status" value="1"/>
</dbReference>
<gene>
    <name evidence="3" type="ORF">L596_012962</name>
</gene>
<dbReference type="PANTHER" id="PTHR41349:SF1">
    <property type="entry name" value="PROTEIN CBG08683"/>
    <property type="match status" value="1"/>
</dbReference>
<dbReference type="AlphaFoldDB" id="A0A4U5NZK2"/>
<sequence>MLFFVVLVSIVMSALGAPKLPQPGTVNAKTHLNSVEHVLQSAVVAKNNELRIMTFNIWLSGAQVTDGMMKIAKHILANNPDVVCLQEVESVDVIPDLIKLMGPEWTGAWKNQTYPDTGIMTRHTIVNGTQYETSSSLGVKIVLRNTDKIIHVWCLHLEYRSYGPYAAFNKMVTDKSQIFAGELNTAFDEPGRVQNMQSLLVNNDFFLSVDKSDHIPLFVCGDFNAPSHFDWIQATKHLHGGWDFSWPATKMLVERAGMVDSFREVHPDPLEAPGNTWSTVQKFSGKEWGYSIPEPQDRIDFIFYRSPQLAVQDSRIYSGSLYLNPIPYHKDNDYPSDHFAVISDFYFKA</sequence>
<reference evidence="3 4" key="1">
    <citation type="journal article" date="2015" name="Genome Biol.">
        <title>Comparative genomics of Steinernema reveals deeply conserved gene regulatory networks.</title>
        <authorList>
            <person name="Dillman A.R."/>
            <person name="Macchietto M."/>
            <person name="Porter C.F."/>
            <person name="Rogers A."/>
            <person name="Williams B."/>
            <person name="Antoshechkin I."/>
            <person name="Lee M.M."/>
            <person name="Goodwin Z."/>
            <person name="Lu X."/>
            <person name="Lewis E.E."/>
            <person name="Goodrich-Blair H."/>
            <person name="Stock S.P."/>
            <person name="Adams B.J."/>
            <person name="Sternberg P.W."/>
            <person name="Mortazavi A."/>
        </authorList>
    </citation>
    <scope>NUCLEOTIDE SEQUENCE [LARGE SCALE GENOMIC DNA]</scope>
    <source>
        <strain evidence="3 4">ALL</strain>
    </source>
</reference>
<keyword evidence="1" id="KW-0732">Signal</keyword>
<feature type="chain" id="PRO_5020454194" description="Endonuclease/exonuclease/phosphatase domain-containing protein" evidence="1">
    <location>
        <begin position="17"/>
        <end position="349"/>
    </location>
</feature>
<dbReference type="STRING" id="34508.A0A4U5NZK2"/>